<dbReference type="PANTHER" id="PTHR48107:SF7">
    <property type="entry name" value="RE15974P"/>
    <property type="match status" value="1"/>
</dbReference>
<name>A0A2S3ZAZ8_9MICO</name>
<evidence type="ECO:0000256" key="3">
    <source>
        <dbReference type="SAM" id="MobiDB-lite"/>
    </source>
</evidence>
<organism evidence="4 5">
    <name type="scientific">Cryobacterium zongtaii</name>
    <dbReference type="NCBI Taxonomy" id="1259217"/>
    <lineage>
        <taxon>Bacteria</taxon>
        <taxon>Bacillati</taxon>
        <taxon>Actinomycetota</taxon>
        <taxon>Actinomycetes</taxon>
        <taxon>Micrococcales</taxon>
        <taxon>Microbacteriaceae</taxon>
        <taxon>Cryobacterium</taxon>
    </lineage>
</organism>
<evidence type="ECO:0000313" key="4">
    <source>
        <dbReference type="EMBL" id="POH62711.1"/>
    </source>
</evidence>
<evidence type="ECO:0000313" key="5">
    <source>
        <dbReference type="Proteomes" id="UP000237340"/>
    </source>
</evidence>
<comment type="caution">
    <text evidence="4">The sequence shown here is derived from an EMBL/GenBank/DDBJ whole genome shotgun (WGS) entry which is preliminary data.</text>
</comment>
<dbReference type="PRINTS" id="PR00081">
    <property type="entry name" value="GDHRDH"/>
</dbReference>
<reference evidence="4 5" key="1">
    <citation type="submission" date="2018-01" db="EMBL/GenBank/DDBJ databases">
        <title>Cryobacterium sp. nov., from glaciers in China.</title>
        <authorList>
            <person name="Liu Q."/>
            <person name="Xin Y.-H."/>
        </authorList>
    </citation>
    <scope>NUCLEOTIDE SEQUENCE [LARGE SCALE GENOMIC DNA]</scope>
    <source>
        <strain evidence="4 5">TMN-42</strain>
    </source>
</reference>
<comment type="similarity">
    <text evidence="1">Belongs to the short-chain dehydrogenases/reductases (SDR) family.</text>
</comment>
<feature type="region of interest" description="Disordered" evidence="3">
    <location>
        <begin position="152"/>
        <end position="176"/>
    </location>
</feature>
<dbReference type="SUPFAM" id="SSF51735">
    <property type="entry name" value="NAD(P)-binding Rossmann-fold domains"/>
    <property type="match status" value="1"/>
</dbReference>
<dbReference type="Proteomes" id="UP000237340">
    <property type="component" value="Unassembled WGS sequence"/>
</dbReference>
<feature type="compositionally biased region" description="Low complexity" evidence="3">
    <location>
        <begin position="152"/>
        <end position="165"/>
    </location>
</feature>
<sequence>MEPALHGRTALVTGVSRRKGIGYAVAVRLAELGASVFVQHFAPHDDAQPWGGDDLDAVRAGIRSALTEGAVFGDASADLAEPDAATLVMRAAVGLTGRVDILVANHARSGGDGSIFDMTATMLDGHWQVNARSTLLLTRAFAEQFGLAARPDAAGSDAAGPVGAAQTPRRPGERGDPAAAAIDEFATGRVIWLTSGQIHGPMPGEVAYAASKAVLAGLTPTVASELLDRGILLNTVNPGPVNTGYLDPETTDRPLDGMLEYLRTLPFGRFGEPTDPARLIAWLCTTEARWLVGQVLTSDGGFSLAN</sequence>
<evidence type="ECO:0000256" key="2">
    <source>
        <dbReference type="ARBA" id="ARBA00023002"/>
    </source>
</evidence>
<gene>
    <name evidence="4" type="ORF">C3B61_17950</name>
</gene>
<dbReference type="Pfam" id="PF13561">
    <property type="entry name" value="adh_short_C2"/>
    <property type="match status" value="2"/>
</dbReference>
<proteinExistence type="inferred from homology"/>
<dbReference type="RefSeq" id="WP_103461826.1">
    <property type="nucleotide sequence ID" value="NZ_PPXD01000026.1"/>
</dbReference>
<dbReference type="PANTHER" id="PTHR48107">
    <property type="entry name" value="NADPH-DEPENDENT ALDEHYDE REDUCTASE-LIKE PROTEIN, CHLOROPLASTIC-RELATED"/>
    <property type="match status" value="1"/>
</dbReference>
<keyword evidence="5" id="KW-1185">Reference proteome</keyword>
<accession>A0A2S3ZAZ8</accession>
<dbReference type="GO" id="GO:0016614">
    <property type="term" value="F:oxidoreductase activity, acting on CH-OH group of donors"/>
    <property type="evidence" value="ECO:0007669"/>
    <property type="project" value="UniProtKB-ARBA"/>
</dbReference>
<dbReference type="InterPro" id="IPR002347">
    <property type="entry name" value="SDR_fam"/>
</dbReference>
<protein>
    <submittedName>
        <fullName evidence="4">3-ketoacyl-ACP reductase</fullName>
    </submittedName>
</protein>
<keyword evidence="2" id="KW-0560">Oxidoreductase</keyword>
<dbReference type="CDD" id="cd05233">
    <property type="entry name" value="SDR_c"/>
    <property type="match status" value="1"/>
</dbReference>
<dbReference type="EMBL" id="PPXD01000026">
    <property type="protein sequence ID" value="POH62711.1"/>
    <property type="molecule type" value="Genomic_DNA"/>
</dbReference>
<dbReference type="AlphaFoldDB" id="A0A2S3ZAZ8"/>
<dbReference type="InterPro" id="IPR036291">
    <property type="entry name" value="NAD(P)-bd_dom_sf"/>
</dbReference>
<dbReference type="Gene3D" id="3.40.50.720">
    <property type="entry name" value="NAD(P)-binding Rossmann-like Domain"/>
    <property type="match status" value="1"/>
</dbReference>
<evidence type="ECO:0000256" key="1">
    <source>
        <dbReference type="ARBA" id="ARBA00006484"/>
    </source>
</evidence>